<protein>
    <recommendedName>
        <fullName evidence="9">Glycosyltransferase RgtA/B/C/D-like domain-containing protein</fullName>
    </recommendedName>
</protein>
<feature type="transmembrane region" description="Helical" evidence="8">
    <location>
        <begin position="352"/>
        <end position="374"/>
    </location>
</feature>
<feature type="transmembrane region" description="Helical" evidence="8">
    <location>
        <begin position="132"/>
        <end position="151"/>
    </location>
</feature>
<feature type="transmembrane region" description="Helical" evidence="8">
    <location>
        <begin position="255"/>
        <end position="274"/>
    </location>
</feature>
<feature type="transmembrane region" description="Helical" evidence="8">
    <location>
        <begin position="12"/>
        <end position="35"/>
    </location>
</feature>
<evidence type="ECO:0000256" key="7">
    <source>
        <dbReference type="ARBA" id="ARBA00023136"/>
    </source>
</evidence>
<evidence type="ECO:0000256" key="5">
    <source>
        <dbReference type="ARBA" id="ARBA00022692"/>
    </source>
</evidence>
<evidence type="ECO:0000256" key="8">
    <source>
        <dbReference type="SAM" id="Phobius"/>
    </source>
</evidence>
<dbReference type="PANTHER" id="PTHR33908:SF11">
    <property type="entry name" value="MEMBRANE PROTEIN"/>
    <property type="match status" value="1"/>
</dbReference>
<feature type="transmembrane region" description="Helical" evidence="8">
    <location>
        <begin position="205"/>
        <end position="224"/>
    </location>
</feature>
<dbReference type="InterPro" id="IPR038731">
    <property type="entry name" value="RgtA/B/C-like"/>
</dbReference>
<keyword evidence="3" id="KW-0328">Glycosyltransferase</keyword>
<dbReference type="GO" id="GO:0005886">
    <property type="term" value="C:plasma membrane"/>
    <property type="evidence" value="ECO:0007669"/>
    <property type="project" value="UniProtKB-SubCell"/>
</dbReference>
<keyword evidence="5 8" id="KW-0812">Transmembrane</keyword>
<dbReference type="GO" id="GO:0009103">
    <property type="term" value="P:lipopolysaccharide biosynthetic process"/>
    <property type="evidence" value="ECO:0007669"/>
    <property type="project" value="UniProtKB-ARBA"/>
</dbReference>
<reference evidence="10" key="1">
    <citation type="submission" date="2019-03" db="EMBL/GenBank/DDBJ databases">
        <title>Afifella sp. nov., isolated from activated sludge.</title>
        <authorList>
            <person name="Li Q."/>
            <person name="Liu Y."/>
        </authorList>
    </citation>
    <scope>NUCLEOTIDE SEQUENCE</scope>
    <source>
        <strain evidence="10">L72</strain>
    </source>
</reference>
<comment type="caution">
    <text evidence="10">The sequence shown here is derived from an EMBL/GenBank/DDBJ whole genome shotgun (WGS) entry which is preliminary data.</text>
</comment>
<dbReference type="EMBL" id="SPKJ01000117">
    <property type="protein sequence ID" value="MYZ50060.1"/>
    <property type="molecule type" value="Genomic_DNA"/>
</dbReference>
<keyword evidence="7 8" id="KW-0472">Membrane</keyword>
<dbReference type="AlphaFoldDB" id="A0A964WVQ2"/>
<keyword evidence="11" id="KW-1185">Reference proteome</keyword>
<evidence type="ECO:0000256" key="4">
    <source>
        <dbReference type="ARBA" id="ARBA00022679"/>
    </source>
</evidence>
<feature type="transmembrane region" description="Helical" evidence="8">
    <location>
        <begin position="294"/>
        <end position="319"/>
    </location>
</feature>
<keyword evidence="6 8" id="KW-1133">Transmembrane helix</keyword>
<evidence type="ECO:0000256" key="6">
    <source>
        <dbReference type="ARBA" id="ARBA00022989"/>
    </source>
</evidence>
<feature type="domain" description="Glycosyltransferase RgtA/B/C/D-like" evidence="9">
    <location>
        <begin position="61"/>
        <end position="222"/>
    </location>
</feature>
<keyword evidence="4" id="KW-0808">Transferase</keyword>
<dbReference type="PANTHER" id="PTHR33908">
    <property type="entry name" value="MANNOSYLTRANSFERASE YKCB-RELATED"/>
    <property type="match status" value="1"/>
</dbReference>
<evidence type="ECO:0000256" key="3">
    <source>
        <dbReference type="ARBA" id="ARBA00022676"/>
    </source>
</evidence>
<evidence type="ECO:0000313" key="11">
    <source>
        <dbReference type="Proteomes" id="UP000773614"/>
    </source>
</evidence>
<feature type="transmembrane region" description="Helical" evidence="8">
    <location>
        <begin position="180"/>
        <end position="196"/>
    </location>
</feature>
<feature type="transmembrane region" description="Helical" evidence="8">
    <location>
        <begin position="325"/>
        <end position="345"/>
    </location>
</feature>
<feature type="transmembrane region" description="Helical" evidence="8">
    <location>
        <begin position="85"/>
        <end position="102"/>
    </location>
</feature>
<evidence type="ECO:0000256" key="2">
    <source>
        <dbReference type="ARBA" id="ARBA00022475"/>
    </source>
</evidence>
<dbReference type="Pfam" id="PF13231">
    <property type="entry name" value="PMT_2"/>
    <property type="match status" value="1"/>
</dbReference>
<dbReference type="InterPro" id="IPR050297">
    <property type="entry name" value="LipidA_mod_glycosyltrf_83"/>
</dbReference>
<accession>A0A964WVQ2</accession>
<evidence type="ECO:0000259" key="9">
    <source>
        <dbReference type="Pfam" id="PF13231"/>
    </source>
</evidence>
<evidence type="ECO:0000256" key="1">
    <source>
        <dbReference type="ARBA" id="ARBA00004651"/>
    </source>
</evidence>
<dbReference type="GO" id="GO:0016763">
    <property type="term" value="F:pentosyltransferase activity"/>
    <property type="evidence" value="ECO:0007669"/>
    <property type="project" value="TreeGrafter"/>
</dbReference>
<comment type="subcellular location">
    <subcellularLocation>
        <location evidence="1">Cell membrane</location>
        <topology evidence="1">Multi-pass membrane protein</topology>
    </subcellularLocation>
</comment>
<sequence length="511" mass="54673">MWGTFVDHARRNPVGTTLVLALAYALVFAALRLAFSDSIATDDSQENVFAQVWSLGYQARQPPLYVWLLKLVQSVLGPGIEGFVLVRYLLMVAFAGLAAAVARRVVRDPAWAVASAASYAAIYQIGWMQHQMFTHTAMLMVTLTAGMLAFMRYVEAPSLGRALVLGAAIGLGGLSKHSYWIFPVLLCLVALRRPAIRHRLDWRHLVLAAFVAALLYSPYALWLVQAKGSVAAEAQATVRHLAGFGDRVVRGLPSVAGAVLGFLFPLLLLVAAIVPQSLDPRRRSPVPPPGRPDWLRLLGDLAAAGLVVLVAALLLFGVATFKERHMHALFLLAPLWLMGRAGALGSSRQRTILVAAFGVVAAAAALVRTATFLYPDRPFCTPVCRETKPYRELGPALAGAGYGAATLVATENDLAGNLRALLPGARVVSTALPIETLPPASPGAACVLVWESAPEPVPPPPDVAARAIPGAPEGEVSIPWRSPLRADGWRMSVYRFRPLEPSAPACIPGRS</sequence>
<dbReference type="Proteomes" id="UP000773614">
    <property type="component" value="Unassembled WGS sequence"/>
</dbReference>
<dbReference type="RefSeq" id="WP_161142392.1">
    <property type="nucleotide sequence ID" value="NZ_SPKJ01000117.1"/>
</dbReference>
<keyword evidence="2" id="KW-1003">Cell membrane</keyword>
<dbReference type="OrthoDB" id="8430752at2"/>
<organism evidence="10 11">
    <name type="scientific">Propylenella binzhouense</name>
    <dbReference type="NCBI Taxonomy" id="2555902"/>
    <lineage>
        <taxon>Bacteria</taxon>
        <taxon>Pseudomonadati</taxon>
        <taxon>Pseudomonadota</taxon>
        <taxon>Alphaproteobacteria</taxon>
        <taxon>Hyphomicrobiales</taxon>
        <taxon>Propylenellaceae</taxon>
        <taxon>Propylenella</taxon>
    </lineage>
</organism>
<evidence type="ECO:0000313" key="10">
    <source>
        <dbReference type="EMBL" id="MYZ50060.1"/>
    </source>
</evidence>
<name>A0A964WVQ2_9HYPH</name>
<gene>
    <name evidence="10" type="ORF">E4O86_20345</name>
</gene>
<proteinExistence type="predicted"/>